<dbReference type="RefSeq" id="WP_229776293.1">
    <property type="nucleotide sequence ID" value="NZ_BMOY01000005.1"/>
</dbReference>
<dbReference type="CDD" id="cd06261">
    <property type="entry name" value="TM_PBP2"/>
    <property type="match status" value="1"/>
</dbReference>
<feature type="transmembrane region" description="Helical" evidence="7">
    <location>
        <begin position="277"/>
        <end position="297"/>
    </location>
</feature>
<evidence type="ECO:0000259" key="8">
    <source>
        <dbReference type="PROSITE" id="PS50928"/>
    </source>
</evidence>
<dbReference type="PROSITE" id="PS50928">
    <property type="entry name" value="ABC_TM1"/>
    <property type="match status" value="1"/>
</dbReference>
<feature type="domain" description="ABC transmembrane type-1" evidence="8">
    <location>
        <begin position="86"/>
        <end position="298"/>
    </location>
</feature>
<keyword evidence="5 7" id="KW-1133">Transmembrane helix</keyword>
<gene>
    <name evidence="9" type="ORF">GCM10010885_05560</name>
</gene>
<evidence type="ECO:0000313" key="9">
    <source>
        <dbReference type="EMBL" id="GGI98927.1"/>
    </source>
</evidence>
<dbReference type="SUPFAM" id="SSF161098">
    <property type="entry name" value="MetI-like"/>
    <property type="match status" value="1"/>
</dbReference>
<protein>
    <submittedName>
        <fullName evidence="9">ABC transporter permease</fullName>
    </submittedName>
</protein>
<keyword evidence="10" id="KW-1185">Reference proteome</keyword>
<evidence type="ECO:0000313" key="10">
    <source>
        <dbReference type="Proteomes" id="UP000637695"/>
    </source>
</evidence>
<feature type="transmembrane region" description="Helical" evidence="7">
    <location>
        <begin position="90"/>
        <end position="110"/>
    </location>
</feature>
<dbReference type="PANTHER" id="PTHR30193">
    <property type="entry name" value="ABC TRANSPORTER PERMEASE PROTEIN"/>
    <property type="match status" value="1"/>
</dbReference>
<dbReference type="Gene3D" id="1.10.3720.10">
    <property type="entry name" value="MetI-like"/>
    <property type="match status" value="1"/>
</dbReference>
<feature type="transmembrane region" description="Helical" evidence="7">
    <location>
        <begin position="122"/>
        <end position="143"/>
    </location>
</feature>
<keyword evidence="6 7" id="KW-0472">Membrane</keyword>
<comment type="similarity">
    <text evidence="7">Belongs to the binding-protein-dependent transport system permease family.</text>
</comment>
<evidence type="ECO:0000256" key="3">
    <source>
        <dbReference type="ARBA" id="ARBA00022475"/>
    </source>
</evidence>
<dbReference type="AlphaFoldDB" id="A0A917K660"/>
<dbReference type="InterPro" id="IPR035906">
    <property type="entry name" value="MetI-like_sf"/>
</dbReference>
<name>A0A917K660_9BACL</name>
<keyword evidence="4 7" id="KW-0812">Transmembrane</keyword>
<feature type="transmembrane region" description="Helical" evidence="7">
    <location>
        <begin position="223"/>
        <end position="243"/>
    </location>
</feature>
<feature type="transmembrane region" description="Helical" evidence="7">
    <location>
        <begin position="169"/>
        <end position="192"/>
    </location>
</feature>
<dbReference type="EMBL" id="BMOY01000005">
    <property type="protein sequence ID" value="GGI98927.1"/>
    <property type="molecule type" value="Genomic_DNA"/>
</dbReference>
<evidence type="ECO:0000256" key="5">
    <source>
        <dbReference type="ARBA" id="ARBA00022989"/>
    </source>
</evidence>
<reference evidence="9" key="2">
    <citation type="submission" date="2020-09" db="EMBL/GenBank/DDBJ databases">
        <authorList>
            <person name="Sun Q."/>
            <person name="Ohkuma M."/>
        </authorList>
    </citation>
    <scope>NUCLEOTIDE SEQUENCE</scope>
    <source>
        <strain evidence="9">JCM 18487</strain>
    </source>
</reference>
<feature type="transmembrane region" description="Helical" evidence="7">
    <location>
        <begin position="25"/>
        <end position="52"/>
    </location>
</feature>
<organism evidence="9 10">
    <name type="scientific">Alicyclobacillus cellulosilyticus</name>
    <dbReference type="NCBI Taxonomy" id="1003997"/>
    <lineage>
        <taxon>Bacteria</taxon>
        <taxon>Bacillati</taxon>
        <taxon>Bacillota</taxon>
        <taxon>Bacilli</taxon>
        <taxon>Bacillales</taxon>
        <taxon>Alicyclobacillaceae</taxon>
        <taxon>Alicyclobacillus</taxon>
    </lineage>
</organism>
<sequence length="306" mass="34198">MGLDAAAAPAARRRWFKRSSVDEALAGYLFLMPALVSLVVFLLGPILFSFYISFFHFSYLDPQNASWAGLDNYLHLFVDPVFLQALWNTFLYTVGVVPVQTALSLGLALIVDRIRGKTFFRIAYYLPTVTSTVAVSVMFIFIFNPTGLLNQLLALFHIQGPNWLNDPTFALPAVMMIAIWSTAGQFMIIYLAGLQEIPDEIYEAAAIEGASGWKMLRYITIPLLRRTTFLVIVMGMIGTFQVFDTVYVISRGDGGPAGATMTVVLDIFNKAFRDMSMGYASAMAFFLFVIILLLTLLQQWILGREE</sequence>
<proteinExistence type="inferred from homology"/>
<dbReference type="Pfam" id="PF00528">
    <property type="entry name" value="BPD_transp_1"/>
    <property type="match status" value="1"/>
</dbReference>
<dbReference type="GO" id="GO:0005886">
    <property type="term" value="C:plasma membrane"/>
    <property type="evidence" value="ECO:0007669"/>
    <property type="project" value="UniProtKB-SubCell"/>
</dbReference>
<evidence type="ECO:0000256" key="2">
    <source>
        <dbReference type="ARBA" id="ARBA00022448"/>
    </source>
</evidence>
<dbReference type="PANTHER" id="PTHR30193:SF37">
    <property type="entry name" value="INNER MEMBRANE ABC TRANSPORTER PERMEASE PROTEIN YCJO"/>
    <property type="match status" value="1"/>
</dbReference>
<dbReference type="GO" id="GO:0055085">
    <property type="term" value="P:transmembrane transport"/>
    <property type="evidence" value="ECO:0007669"/>
    <property type="project" value="InterPro"/>
</dbReference>
<dbReference type="Proteomes" id="UP000637695">
    <property type="component" value="Unassembled WGS sequence"/>
</dbReference>
<comment type="subcellular location">
    <subcellularLocation>
        <location evidence="1 7">Cell membrane</location>
        <topology evidence="1 7">Multi-pass membrane protein</topology>
    </subcellularLocation>
</comment>
<evidence type="ECO:0000256" key="1">
    <source>
        <dbReference type="ARBA" id="ARBA00004651"/>
    </source>
</evidence>
<accession>A0A917K660</accession>
<dbReference type="InterPro" id="IPR051393">
    <property type="entry name" value="ABC_transporter_permease"/>
</dbReference>
<evidence type="ECO:0000256" key="6">
    <source>
        <dbReference type="ARBA" id="ARBA00023136"/>
    </source>
</evidence>
<keyword evidence="3" id="KW-1003">Cell membrane</keyword>
<keyword evidence="2 7" id="KW-0813">Transport</keyword>
<evidence type="ECO:0000256" key="4">
    <source>
        <dbReference type="ARBA" id="ARBA00022692"/>
    </source>
</evidence>
<dbReference type="InterPro" id="IPR000515">
    <property type="entry name" value="MetI-like"/>
</dbReference>
<comment type="caution">
    <text evidence="9">The sequence shown here is derived from an EMBL/GenBank/DDBJ whole genome shotgun (WGS) entry which is preliminary data.</text>
</comment>
<evidence type="ECO:0000256" key="7">
    <source>
        <dbReference type="RuleBase" id="RU363032"/>
    </source>
</evidence>
<reference evidence="9" key="1">
    <citation type="journal article" date="2014" name="Int. J. Syst. Evol. Microbiol.">
        <title>Complete genome sequence of Corynebacterium casei LMG S-19264T (=DSM 44701T), isolated from a smear-ripened cheese.</title>
        <authorList>
            <consortium name="US DOE Joint Genome Institute (JGI-PGF)"/>
            <person name="Walter F."/>
            <person name="Albersmeier A."/>
            <person name="Kalinowski J."/>
            <person name="Ruckert C."/>
        </authorList>
    </citation>
    <scope>NUCLEOTIDE SEQUENCE</scope>
    <source>
        <strain evidence="9">JCM 18487</strain>
    </source>
</reference>